<feature type="domain" description="FMN-binding" evidence="2">
    <location>
        <begin position="66"/>
        <end position="147"/>
    </location>
</feature>
<dbReference type="SMART" id="SM00900">
    <property type="entry name" value="FMN_bind"/>
    <property type="match status" value="1"/>
</dbReference>
<organism evidence="3 4">
    <name type="scientific">Bradyrhizobium ontarionense</name>
    <dbReference type="NCBI Taxonomy" id="2898149"/>
    <lineage>
        <taxon>Bacteria</taxon>
        <taxon>Pseudomonadati</taxon>
        <taxon>Pseudomonadota</taxon>
        <taxon>Alphaproteobacteria</taxon>
        <taxon>Hyphomicrobiales</taxon>
        <taxon>Nitrobacteraceae</taxon>
        <taxon>Bradyrhizobium</taxon>
    </lineage>
</organism>
<accession>A0ABY3RM61</accession>
<evidence type="ECO:0000259" key="2">
    <source>
        <dbReference type="SMART" id="SM00900"/>
    </source>
</evidence>
<dbReference type="InterPro" id="IPR007329">
    <property type="entry name" value="FMN-bd"/>
</dbReference>
<keyword evidence="1" id="KW-0732">Signal</keyword>
<evidence type="ECO:0000256" key="1">
    <source>
        <dbReference type="SAM" id="SignalP"/>
    </source>
</evidence>
<keyword evidence="4" id="KW-1185">Reference proteome</keyword>
<protein>
    <submittedName>
        <fullName evidence="3">FMN-binding protein</fullName>
    </submittedName>
</protein>
<name>A0ABY3RM61_9BRAD</name>
<gene>
    <name evidence="3" type="ORF">LQG66_16960</name>
</gene>
<dbReference type="RefSeq" id="WP_231327332.1">
    <property type="nucleotide sequence ID" value="NZ_CP088156.1"/>
</dbReference>
<proteinExistence type="predicted"/>
<reference evidence="3" key="1">
    <citation type="journal article" date="2024" name="Antonie Van Leeuwenhoek">
        <title>Bradyrhizobium ontarionense sp. nov., a novel bacterial symbiont isolated from Aeschynomene indica (Indian jointvetch), harbours photosynthesis, nitrogen fixation and nitrous oxide (N2O) reductase genes.</title>
        <authorList>
            <person name="Bromfield E.S.P."/>
            <person name="Cloutier S."/>
        </authorList>
    </citation>
    <scope>NUCLEOTIDE SEQUENCE</scope>
    <source>
        <strain evidence="3">A19</strain>
    </source>
</reference>
<dbReference type="Proteomes" id="UP001431010">
    <property type="component" value="Chromosome"/>
</dbReference>
<dbReference type="Pfam" id="PF04205">
    <property type="entry name" value="FMN_bind"/>
    <property type="match status" value="1"/>
</dbReference>
<feature type="signal peptide" evidence="1">
    <location>
        <begin position="1"/>
        <end position="23"/>
    </location>
</feature>
<evidence type="ECO:0000313" key="3">
    <source>
        <dbReference type="EMBL" id="UFZ07883.1"/>
    </source>
</evidence>
<dbReference type="EMBL" id="CP088156">
    <property type="protein sequence ID" value="UFZ07883.1"/>
    <property type="molecule type" value="Genomic_DNA"/>
</dbReference>
<feature type="chain" id="PRO_5046957692" evidence="1">
    <location>
        <begin position="24"/>
        <end position="152"/>
    </location>
</feature>
<sequence>MSDWLKWAAPAAAVVSIASPAYAMQYMSVEEAQKAAFPGASFAEVQAGRVWKASSGGYIYYDHVVGKHLLIDYTVAIGADGRVRRVDILNYRESYGGEVHDASWLGQFVGKSSQNEVRINSDIRNISGATLSSTHLTEGVKKVLTYHASHFH</sequence>
<evidence type="ECO:0000313" key="4">
    <source>
        <dbReference type="Proteomes" id="UP001431010"/>
    </source>
</evidence>